<sequence length="46" mass="5285">MMNSKRQVYVAETTLHDIKQTQNYSSTTQHVDLMGFLAAQSQKIKL</sequence>
<dbReference type="EMBL" id="FTNE01000015">
    <property type="protein sequence ID" value="SIR08188.1"/>
    <property type="molecule type" value="Genomic_DNA"/>
</dbReference>
<protein>
    <submittedName>
        <fullName evidence="1">Uncharacterized protein</fullName>
    </submittedName>
</protein>
<accession>A0A8G2CLQ5</accession>
<proteinExistence type="predicted"/>
<organism evidence="1 2">
    <name type="scientific">Acidiphilium rubrum</name>
    <dbReference type="NCBI Taxonomy" id="526"/>
    <lineage>
        <taxon>Bacteria</taxon>
        <taxon>Pseudomonadati</taxon>
        <taxon>Pseudomonadota</taxon>
        <taxon>Alphaproteobacteria</taxon>
        <taxon>Acetobacterales</taxon>
        <taxon>Acidocellaceae</taxon>
        <taxon>Acidiphilium</taxon>
    </lineage>
</organism>
<dbReference type="AlphaFoldDB" id="A0A8G2CLQ5"/>
<dbReference type="Proteomes" id="UP000186308">
    <property type="component" value="Unassembled WGS sequence"/>
</dbReference>
<gene>
    <name evidence="1" type="ORF">SAMN05421828_1152</name>
</gene>
<comment type="caution">
    <text evidence="1">The sequence shown here is derived from an EMBL/GenBank/DDBJ whole genome shotgun (WGS) entry which is preliminary data.</text>
</comment>
<name>A0A8G2CLQ5_ACIRU</name>
<evidence type="ECO:0000313" key="2">
    <source>
        <dbReference type="Proteomes" id="UP000186308"/>
    </source>
</evidence>
<keyword evidence="2" id="KW-1185">Reference proteome</keyword>
<evidence type="ECO:0000313" key="1">
    <source>
        <dbReference type="EMBL" id="SIR08188.1"/>
    </source>
</evidence>
<reference evidence="1 2" key="1">
    <citation type="submission" date="2017-01" db="EMBL/GenBank/DDBJ databases">
        <authorList>
            <person name="Varghese N."/>
            <person name="Submissions S."/>
        </authorList>
    </citation>
    <scope>NUCLEOTIDE SEQUENCE [LARGE SCALE GENOMIC DNA]</scope>
    <source>
        <strain evidence="1 2">ATCC 35905</strain>
    </source>
</reference>